<proteinExistence type="predicted"/>
<evidence type="ECO:0000313" key="3">
    <source>
        <dbReference type="Proteomes" id="UP001151760"/>
    </source>
</evidence>
<evidence type="ECO:0000256" key="1">
    <source>
        <dbReference type="SAM" id="MobiDB-lite"/>
    </source>
</evidence>
<dbReference type="EMBL" id="BQNB010019627">
    <property type="protein sequence ID" value="GJT87306.1"/>
    <property type="molecule type" value="Genomic_DNA"/>
</dbReference>
<keyword evidence="3" id="KW-1185">Reference proteome</keyword>
<comment type="caution">
    <text evidence="2">The sequence shown here is derived from an EMBL/GenBank/DDBJ whole genome shotgun (WGS) entry which is preliminary data.</text>
</comment>
<feature type="compositionally biased region" description="Basic and acidic residues" evidence="1">
    <location>
        <begin position="20"/>
        <end position="33"/>
    </location>
</feature>
<protein>
    <recommendedName>
        <fullName evidence="4">MAK10-like protein</fullName>
    </recommendedName>
</protein>
<accession>A0ABQ5HHJ3</accession>
<reference evidence="2" key="2">
    <citation type="submission" date="2022-01" db="EMBL/GenBank/DDBJ databases">
        <authorList>
            <person name="Yamashiro T."/>
            <person name="Shiraishi A."/>
            <person name="Satake H."/>
            <person name="Nakayama K."/>
        </authorList>
    </citation>
    <scope>NUCLEOTIDE SEQUENCE</scope>
</reference>
<evidence type="ECO:0008006" key="4">
    <source>
        <dbReference type="Google" id="ProtNLM"/>
    </source>
</evidence>
<reference evidence="2" key="1">
    <citation type="journal article" date="2022" name="Int. J. Mol. Sci.">
        <title>Draft Genome of Tanacetum Coccineum: Genomic Comparison of Closely Related Tanacetum-Family Plants.</title>
        <authorList>
            <person name="Yamashiro T."/>
            <person name="Shiraishi A."/>
            <person name="Nakayama K."/>
            <person name="Satake H."/>
        </authorList>
    </citation>
    <scope>NUCLEOTIDE SEQUENCE</scope>
</reference>
<dbReference type="Proteomes" id="UP001151760">
    <property type="component" value="Unassembled WGS sequence"/>
</dbReference>
<organism evidence="2 3">
    <name type="scientific">Tanacetum coccineum</name>
    <dbReference type="NCBI Taxonomy" id="301880"/>
    <lineage>
        <taxon>Eukaryota</taxon>
        <taxon>Viridiplantae</taxon>
        <taxon>Streptophyta</taxon>
        <taxon>Embryophyta</taxon>
        <taxon>Tracheophyta</taxon>
        <taxon>Spermatophyta</taxon>
        <taxon>Magnoliopsida</taxon>
        <taxon>eudicotyledons</taxon>
        <taxon>Gunneridae</taxon>
        <taxon>Pentapetalae</taxon>
        <taxon>asterids</taxon>
        <taxon>campanulids</taxon>
        <taxon>Asterales</taxon>
        <taxon>Asteraceae</taxon>
        <taxon>Asteroideae</taxon>
        <taxon>Anthemideae</taxon>
        <taxon>Anthemidinae</taxon>
        <taxon>Tanacetum</taxon>
    </lineage>
</organism>
<name>A0ABQ5HHJ3_9ASTR</name>
<evidence type="ECO:0000313" key="2">
    <source>
        <dbReference type="EMBL" id="GJT87306.1"/>
    </source>
</evidence>
<gene>
    <name evidence="2" type="ORF">Tco_1069023</name>
</gene>
<feature type="region of interest" description="Disordered" evidence="1">
    <location>
        <begin position="1"/>
        <end position="45"/>
    </location>
</feature>
<sequence length="214" mass="24448">MGDENPIRTQGDYSKTKPRGLQEYHRAPRREQRGTSSIRHHPDGAKRMLIPRSISTWEDLTTRFLAQLFPLGRTAKLRNDILMQTIDQSAGGKLRNLNAEESWALLEVLALYDNESWNDPRDFAKPVKAIALPQDLERSEKIDGVRVQVVLKEYNGPRYEIETRLMNLSRPSKPQSSITRAGPDEVVQMRFGTCCRCGENGEKDEGLRFCTSVF</sequence>